<dbReference type="Proteomes" id="UP001056120">
    <property type="component" value="Linkage Group LG10"/>
</dbReference>
<keyword evidence="2" id="KW-1185">Reference proteome</keyword>
<dbReference type="EMBL" id="CM042027">
    <property type="protein sequence ID" value="KAI3801757.1"/>
    <property type="molecule type" value="Genomic_DNA"/>
</dbReference>
<accession>A0ACB9I137</accession>
<protein>
    <submittedName>
        <fullName evidence="1">Uncharacterized protein</fullName>
    </submittedName>
</protein>
<evidence type="ECO:0000313" key="1">
    <source>
        <dbReference type="EMBL" id="KAI3801757.1"/>
    </source>
</evidence>
<sequence>MVRDTKLECTEVQTHFAHKFIKACLIRVCQAGSGGSFDDQRIVTQDELIQFMGRNTLIILRNDNGTCPPLAICITRFEALYMI</sequence>
<name>A0ACB9I137_9ASTR</name>
<proteinExistence type="predicted"/>
<reference evidence="2" key="1">
    <citation type="journal article" date="2022" name="Mol. Ecol. Resour.">
        <title>The genomes of chicory, endive, great burdock and yacon provide insights into Asteraceae palaeo-polyploidization history and plant inulin production.</title>
        <authorList>
            <person name="Fan W."/>
            <person name="Wang S."/>
            <person name="Wang H."/>
            <person name="Wang A."/>
            <person name="Jiang F."/>
            <person name="Liu H."/>
            <person name="Zhao H."/>
            <person name="Xu D."/>
            <person name="Zhang Y."/>
        </authorList>
    </citation>
    <scope>NUCLEOTIDE SEQUENCE [LARGE SCALE GENOMIC DNA]</scope>
    <source>
        <strain evidence="2">cv. Yunnan</strain>
    </source>
</reference>
<comment type="caution">
    <text evidence="1">The sequence shown here is derived from an EMBL/GenBank/DDBJ whole genome shotgun (WGS) entry which is preliminary data.</text>
</comment>
<evidence type="ECO:0000313" key="2">
    <source>
        <dbReference type="Proteomes" id="UP001056120"/>
    </source>
</evidence>
<organism evidence="1 2">
    <name type="scientific">Smallanthus sonchifolius</name>
    <dbReference type="NCBI Taxonomy" id="185202"/>
    <lineage>
        <taxon>Eukaryota</taxon>
        <taxon>Viridiplantae</taxon>
        <taxon>Streptophyta</taxon>
        <taxon>Embryophyta</taxon>
        <taxon>Tracheophyta</taxon>
        <taxon>Spermatophyta</taxon>
        <taxon>Magnoliopsida</taxon>
        <taxon>eudicotyledons</taxon>
        <taxon>Gunneridae</taxon>
        <taxon>Pentapetalae</taxon>
        <taxon>asterids</taxon>
        <taxon>campanulids</taxon>
        <taxon>Asterales</taxon>
        <taxon>Asteraceae</taxon>
        <taxon>Asteroideae</taxon>
        <taxon>Heliantheae alliance</taxon>
        <taxon>Millerieae</taxon>
        <taxon>Smallanthus</taxon>
    </lineage>
</organism>
<gene>
    <name evidence="1" type="ORF">L1987_29871</name>
</gene>
<reference evidence="1 2" key="2">
    <citation type="journal article" date="2022" name="Mol. Ecol. Resour.">
        <title>The genomes of chicory, endive, great burdock and yacon provide insights into Asteraceae paleo-polyploidization history and plant inulin production.</title>
        <authorList>
            <person name="Fan W."/>
            <person name="Wang S."/>
            <person name="Wang H."/>
            <person name="Wang A."/>
            <person name="Jiang F."/>
            <person name="Liu H."/>
            <person name="Zhao H."/>
            <person name="Xu D."/>
            <person name="Zhang Y."/>
        </authorList>
    </citation>
    <scope>NUCLEOTIDE SEQUENCE [LARGE SCALE GENOMIC DNA]</scope>
    <source>
        <strain evidence="2">cv. Yunnan</strain>
        <tissue evidence="1">Leaves</tissue>
    </source>
</reference>